<gene>
    <name evidence="1" type="ORF">GCM10018781_00630</name>
</gene>
<keyword evidence="2" id="KW-1185">Reference proteome</keyword>
<comment type="caution">
    <text evidence="1">The sequence shown here is derived from an EMBL/GenBank/DDBJ whole genome shotgun (WGS) entry which is preliminary data.</text>
</comment>
<reference evidence="1" key="2">
    <citation type="submission" date="2020-09" db="EMBL/GenBank/DDBJ databases">
        <authorList>
            <person name="Sun Q."/>
            <person name="Ohkuma M."/>
        </authorList>
    </citation>
    <scope>NUCLEOTIDE SEQUENCE</scope>
    <source>
        <strain evidence="1">JCM 4646</strain>
    </source>
</reference>
<dbReference type="Proteomes" id="UP000617734">
    <property type="component" value="Unassembled WGS sequence"/>
</dbReference>
<evidence type="ECO:0000313" key="2">
    <source>
        <dbReference type="Proteomes" id="UP000617734"/>
    </source>
</evidence>
<organism evidence="1 2">
    <name type="scientific">Kitasatospora indigofera</name>
    <dbReference type="NCBI Taxonomy" id="67307"/>
    <lineage>
        <taxon>Bacteria</taxon>
        <taxon>Bacillati</taxon>
        <taxon>Actinomycetota</taxon>
        <taxon>Actinomycetes</taxon>
        <taxon>Kitasatosporales</taxon>
        <taxon>Streptomycetaceae</taxon>
        <taxon>Kitasatospora</taxon>
    </lineage>
</organism>
<reference evidence="1" key="1">
    <citation type="journal article" date="2014" name="Int. J. Syst. Evol. Microbiol.">
        <title>Complete genome sequence of Corynebacterium casei LMG S-19264T (=DSM 44701T), isolated from a smear-ripened cheese.</title>
        <authorList>
            <consortium name="US DOE Joint Genome Institute (JGI-PGF)"/>
            <person name="Walter F."/>
            <person name="Albersmeier A."/>
            <person name="Kalinowski J."/>
            <person name="Ruckert C."/>
        </authorList>
    </citation>
    <scope>NUCLEOTIDE SEQUENCE</scope>
    <source>
        <strain evidence="1">JCM 4646</strain>
    </source>
</reference>
<evidence type="ECO:0000313" key="1">
    <source>
        <dbReference type="EMBL" id="GHH58742.1"/>
    </source>
</evidence>
<proteinExistence type="predicted"/>
<dbReference type="EMBL" id="BNBO01000001">
    <property type="protein sequence ID" value="GHH58742.1"/>
    <property type="molecule type" value="Genomic_DNA"/>
</dbReference>
<accession>A0A919KJ03</accession>
<sequence length="79" mass="7652">MSGALGCGLLSGAGCARGGGAVGVRVLSGRAASRPDGARLLGGYRAPAGAGYRVPAGPGYWRVPAGPAAGTCEFRLGTY</sequence>
<name>A0A919KJ03_9ACTN</name>
<protein>
    <submittedName>
        <fullName evidence="1">Uncharacterized protein</fullName>
    </submittedName>
</protein>
<dbReference type="AlphaFoldDB" id="A0A919KJ03"/>